<name>A0ABV6AY04_9DEIO</name>
<protein>
    <submittedName>
        <fullName evidence="1">Aminopeptidase</fullName>
    </submittedName>
</protein>
<dbReference type="RefSeq" id="WP_380009162.1">
    <property type="nucleotide sequence ID" value="NZ_JBHLYR010000031.1"/>
</dbReference>
<gene>
    <name evidence="1" type="ORF">ACFFLM_10460</name>
</gene>
<dbReference type="EMBL" id="JBHLYR010000031">
    <property type="protein sequence ID" value="MFB9992386.1"/>
    <property type="molecule type" value="Genomic_DNA"/>
</dbReference>
<keyword evidence="1" id="KW-0378">Hydrolase</keyword>
<dbReference type="PANTHER" id="PTHR43799:SF1">
    <property type="entry name" value="ASPARTATE AMINOTRANSFERASE"/>
    <property type="match status" value="1"/>
</dbReference>
<sequence length="434" mass="46162">MTTDATIPAHSAQSGLAQAQAAYAALQGQKLKLNMQRGQPSDADFDLSNGLLTTLGATDTHQDGLDLRNYPGGVHGLPSARALFAAYLDVKAENVLVWNNSSLELQGLLLSFALLHGVRGSTGGWVKLLDSQKPKMIVTLPGYDRHFLLLETLGFELLTVAMQPDGPDVDAIARIAGRDASVKGVLFVPTYSNPGGESISAAKAAKLAGIKAAAADFTIFADDAYRVHHLSDTDQDTPVNFVTLCRDAGFPDRAFVFASTSKVTFASGGLGFVGSSEDNIAWATKYLNAQSIGPNKLEQARHVRFLAQYEGGLEGLMRDHARLIAPKFQAVYTTLAQELGESGQYATWTKPKGGYFISLDTTEPVAARVIHLAEMAGVSLTPAGATYPGGKDPTGRNIRLAPTRPPEAEVVAAMKAVATCIWLATEEYRAGQKA</sequence>
<dbReference type="Proteomes" id="UP001589733">
    <property type="component" value="Unassembled WGS sequence"/>
</dbReference>
<evidence type="ECO:0000313" key="1">
    <source>
        <dbReference type="EMBL" id="MFB9992386.1"/>
    </source>
</evidence>
<accession>A0ABV6AY04</accession>
<dbReference type="CDD" id="cd00609">
    <property type="entry name" value="AAT_like"/>
    <property type="match status" value="1"/>
</dbReference>
<dbReference type="InterPro" id="IPR024551">
    <property type="entry name" value="AspAT_Ic"/>
</dbReference>
<dbReference type="Gene3D" id="3.40.640.10">
    <property type="entry name" value="Type I PLP-dependent aspartate aminotransferase-like (Major domain)"/>
    <property type="match status" value="1"/>
</dbReference>
<keyword evidence="1" id="KW-0031">Aminopeptidase</keyword>
<dbReference type="PANTHER" id="PTHR43799">
    <property type="entry name" value="AMINOTRANSFERASE, PUTATIVE-RELATED"/>
    <property type="match status" value="1"/>
</dbReference>
<keyword evidence="1" id="KW-0645">Protease</keyword>
<keyword evidence="2" id="KW-1185">Reference proteome</keyword>
<dbReference type="SUPFAM" id="SSF53383">
    <property type="entry name" value="PLP-dependent transferases"/>
    <property type="match status" value="1"/>
</dbReference>
<dbReference type="InterPro" id="IPR015424">
    <property type="entry name" value="PyrdxlP-dep_Trfase"/>
</dbReference>
<proteinExistence type="predicted"/>
<dbReference type="Gene3D" id="3.90.1150.10">
    <property type="entry name" value="Aspartate Aminotransferase, domain 1"/>
    <property type="match status" value="1"/>
</dbReference>
<evidence type="ECO:0000313" key="2">
    <source>
        <dbReference type="Proteomes" id="UP001589733"/>
    </source>
</evidence>
<organism evidence="1 2">
    <name type="scientific">Deinococcus oregonensis</name>
    <dbReference type="NCBI Taxonomy" id="1805970"/>
    <lineage>
        <taxon>Bacteria</taxon>
        <taxon>Thermotogati</taxon>
        <taxon>Deinococcota</taxon>
        <taxon>Deinococci</taxon>
        <taxon>Deinococcales</taxon>
        <taxon>Deinococcaceae</taxon>
        <taxon>Deinococcus</taxon>
    </lineage>
</organism>
<dbReference type="Pfam" id="PF12897">
    <property type="entry name" value="Asp_aminotransf"/>
    <property type="match status" value="1"/>
</dbReference>
<dbReference type="GO" id="GO:0004177">
    <property type="term" value="F:aminopeptidase activity"/>
    <property type="evidence" value="ECO:0007669"/>
    <property type="project" value="UniProtKB-KW"/>
</dbReference>
<comment type="caution">
    <text evidence="1">The sequence shown here is derived from an EMBL/GenBank/DDBJ whole genome shotgun (WGS) entry which is preliminary data.</text>
</comment>
<reference evidence="1 2" key="1">
    <citation type="submission" date="2024-09" db="EMBL/GenBank/DDBJ databases">
        <authorList>
            <person name="Sun Q."/>
            <person name="Mori K."/>
        </authorList>
    </citation>
    <scope>NUCLEOTIDE SEQUENCE [LARGE SCALE GENOMIC DNA]</scope>
    <source>
        <strain evidence="1 2">JCM 13503</strain>
    </source>
</reference>
<dbReference type="InterPro" id="IPR015421">
    <property type="entry name" value="PyrdxlP-dep_Trfase_major"/>
</dbReference>
<dbReference type="InterPro" id="IPR015422">
    <property type="entry name" value="PyrdxlP-dep_Trfase_small"/>
</dbReference>